<dbReference type="STRING" id="192904.SAMN04488514_114136"/>
<proteinExistence type="predicted"/>
<dbReference type="SUPFAM" id="SSF101898">
    <property type="entry name" value="NHL repeat"/>
    <property type="match status" value="1"/>
</dbReference>
<organism evidence="2 3">
    <name type="scientific">Kriegella aquimaris</name>
    <dbReference type="NCBI Taxonomy" id="192904"/>
    <lineage>
        <taxon>Bacteria</taxon>
        <taxon>Pseudomonadati</taxon>
        <taxon>Bacteroidota</taxon>
        <taxon>Flavobacteriia</taxon>
        <taxon>Flavobacteriales</taxon>
        <taxon>Flavobacteriaceae</taxon>
        <taxon>Kriegella</taxon>
    </lineage>
</organism>
<evidence type="ECO:0000256" key="1">
    <source>
        <dbReference type="SAM" id="SignalP"/>
    </source>
</evidence>
<feature type="signal peptide" evidence="1">
    <location>
        <begin position="1"/>
        <end position="22"/>
    </location>
</feature>
<evidence type="ECO:0000313" key="3">
    <source>
        <dbReference type="Proteomes" id="UP000199440"/>
    </source>
</evidence>
<feature type="chain" id="PRO_5011632751" description="WD40-like Beta Propeller Repeat" evidence="1">
    <location>
        <begin position="23"/>
        <end position="289"/>
    </location>
</feature>
<accession>A0A1G9W1Y1</accession>
<dbReference type="AlphaFoldDB" id="A0A1G9W1Y1"/>
<dbReference type="Gene3D" id="2.40.10.500">
    <property type="match status" value="1"/>
</dbReference>
<dbReference type="Proteomes" id="UP000199440">
    <property type="component" value="Unassembled WGS sequence"/>
</dbReference>
<name>A0A1G9W1Y1_9FLAO</name>
<dbReference type="InterPro" id="IPR011042">
    <property type="entry name" value="6-blade_b-propeller_TolB-like"/>
</dbReference>
<evidence type="ECO:0008006" key="4">
    <source>
        <dbReference type="Google" id="ProtNLM"/>
    </source>
</evidence>
<dbReference type="Gene3D" id="2.120.10.30">
    <property type="entry name" value="TolB, C-terminal domain"/>
    <property type="match status" value="1"/>
</dbReference>
<dbReference type="EMBL" id="FNGV01000014">
    <property type="protein sequence ID" value="SDM78558.1"/>
    <property type="molecule type" value="Genomic_DNA"/>
</dbReference>
<gene>
    <name evidence="2" type="ORF">SAMN04488514_114136</name>
</gene>
<reference evidence="2 3" key="1">
    <citation type="submission" date="2016-10" db="EMBL/GenBank/DDBJ databases">
        <authorList>
            <person name="de Groot N.N."/>
        </authorList>
    </citation>
    <scope>NUCLEOTIDE SEQUENCE [LARGE SCALE GENOMIC DNA]</scope>
    <source>
        <strain evidence="2 3">DSM 19886</strain>
    </source>
</reference>
<dbReference type="RefSeq" id="WP_089894224.1">
    <property type="nucleotide sequence ID" value="NZ_FNGV01000014.1"/>
</dbReference>
<dbReference type="OrthoDB" id="933767at2"/>
<evidence type="ECO:0000313" key="2">
    <source>
        <dbReference type="EMBL" id="SDM78558.1"/>
    </source>
</evidence>
<sequence>MKKEIAPVILFFTLLFSSVVAAHPGIGIVMDSKGNVFYTDLTHVWKIAPDGSCTIAVKDVHTHELYLDENDNLFGEHVWYEGEATDKWGYYIWCLKSNGSLEQAIPPTEGFPFNNTLVRDSEGSMYWPEKSGDIEILKKETANGQTSLYTDYKFKDIRWLHFSENNNLYVIDYLKIKKVTPSGDVVVISDKLKETWPSHAEVQDHHYLMGLWSDAQQNIFVAVYGARKVKKITPSGKIETVFESSKDWSPSGGLIGPDGSYWIMEFSVKNKTRVKKISPYGDEVVYDQN</sequence>
<protein>
    <recommendedName>
        <fullName evidence="4">WD40-like Beta Propeller Repeat</fullName>
    </recommendedName>
</protein>
<keyword evidence="1" id="KW-0732">Signal</keyword>
<keyword evidence="3" id="KW-1185">Reference proteome</keyword>